<feature type="region of interest" description="Disordered" evidence="1">
    <location>
        <begin position="52"/>
        <end position="136"/>
    </location>
</feature>
<dbReference type="InterPro" id="IPR003323">
    <property type="entry name" value="OTU_dom"/>
</dbReference>
<evidence type="ECO:0000256" key="1">
    <source>
        <dbReference type="SAM" id="MobiDB-lite"/>
    </source>
</evidence>
<name>A0A066V7L6_TILAU</name>
<dbReference type="GeneID" id="25265374"/>
<dbReference type="PROSITE" id="PS50802">
    <property type="entry name" value="OTU"/>
    <property type="match status" value="1"/>
</dbReference>
<keyword evidence="4" id="KW-1185">Reference proteome</keyword>
<dbReference type="RefSeq" id="XP_013240382.1">
    <property type="nucleotide sequence ID" value="XM_013384928.1"/>
</dbReference>
<comment type="caution">
    <text evidence="3">The sequence shown here is derived from an EMBL/GenBank/DDBJ whole genome shotgun (WGS) entry which is preliminary data.</text>
</comment>
<dbReference type="CDD" id="cd22748">
    <property type="entry name" value="OTU_OTUD6-like"/>
    <property type="match status" value="1"/>
</dbReference>
<proteinExistence type="predicted"/>
<dbReference type="AlphaFoldDB" id="A0A066V7L6"/>
<dbReference type="STRING" id="1037660.A0A066V7L6"/>
<dbReference type="Gene3D" id="3.90.70.80">
    <property type="match status" value="1"/>
</dbReference>
<dbReference type="OrthoDB" id="415023at2759"/>
<feature type="compositionally biased region" description="Basic and acidic residues" evidence="1">
    <location>
        <begin position="223"/>
        <end position="253"/>
    </location>
</feature>
<accession>A0A066V7L6</accession>
<gene>
    <name evidence="3" type="ORF">K437DRAFT_259782</name>
</gene>
<evidence type="ECO:0000313" key="3">
    <source>
        <dbReference type="EMBL" id="KDN37451.1"/>
    </source>
</evidence>
<dbReference type="SUPFAM" id="SSF54001">
    <property type="entry name" value="Cysteine proteinases"/>
    <property type="match status" value="1"/>
</dbReference>
<dbReference type="FunCoup" id="A0A066V7L6">
    <property type="interactions" value="303"/>
</dbReference>
<dbReference type="InterPro" id="IPR038765">
    <property type="entry name" value="Papain-like_cys_pep_sf"/>
</dbReference>
<evidence type="ECO:0000259" key="2">
    <source>
        <dbReference type="PROSITE" id="PS50802"/>
    </source>
</evidence>
<feature type="compositionally biased region" description="Basic and acidic residues" evidence="1">
    <location>
        <begin position="18"/>
        <end position="28"/>
    </location>
</feature>
<feature type="region of interest" description="Disordered" evidence="1">
    <location>
        <begin position="199"/>
        <end position="253"/>
    </location>
</feature>
<organism evidence="3 4">
    <name type="scientific">Tilletiaria anomala (strain ATCC 24038 / CBS 436.72 / UBC 951)</name>
    <dbReference type="NCBI Taxonomy" id="1037660"/>
    <lineage>
        <taxon>Eukaryota</taxon>
        <taxon>Fungi</taxon>
        <taxon>Dikarya</taxon>
        <taxon>Basidiomycota</taxon>
        <taxon>Ustilaginomycotina</taxon>
        <taxon>Exobasidiomycetes</taxon>
        <taxon>Georgefischeriales</taxon>
        <taxon>Tilletiariaceae</taxon>
        <taxon>Tilletiaria</taxon>
    </lineage>
</organism>
<dbReference type="EMBL" id="JMSN01000138">
    <property type="protein sequence ID" value="KDN37451.1"/>
    <property type="molecule type" value="Genomic_DNA"/>
</dbReference>
<protein>
    <submittedName>
        <fullName evidence="3">Cysteine proteinase</fullName>
    </submittedName>
</protein>
<dbReference type="PANTHER" id="PTHR12419:SF7">
    <property type="entry name" value="OTU DOMAIN-CONTAINING PROTEIN 3"/>
    <property type="match status" value="1"/>
</dbReference>
<feature type="compositionally biased region" description="Low complexity" evidence="1">
    <location>
        <begin position="199"/>
        <end position="211"/>
    </location>
</feature>
<dbReference type="Pfam" id="PF02338">
    <property type="entry name" value="OTU"/>
    <property type="match status" value="1"/>
</dbReference>
<dbReference type="GO" id="GO:0016579">
    <property type="term" value="P:protein deubiquitination"/>
    <property type="evidence" value="ECO:0007669"/>
    <property type="project" value="TreeGrafter"/>
</dbReference>
<feature type="compositionally biased region" description="Polar residues" evidence="1">
    <location>
        <begin position="92"/>
        <end position="120"/>
    </location>
</feature>
<dbReference type="HOGENOM" id="CLU_034963_1_0_1"/>
<dbReference type="PANTHER" id="PTHR12419">
    <property type="entry name" value="OTU DOMAIN CONTAINING PROTEIN"/>
    <property type="match status" value="1"/>
</dbReference>
<feature type="domain" description="OTU" evidence="2">
    <location>
        <begin position="269"/>
        <end position="447"/>
    </location>
</feature>
<evidence type="ECO:0000313" key="4">
    <source>
        <dbReference type="Proteomes" id="UP000027361"/>
    </source>
</evidence>
<feature type="region of interest" description="Disordered" evidence="1">
    <location>
        <begin position="1"/>
        <end position="38"/>
    </location>
</feature>
<dbReference type="InParanoid" id="A0A066V7L6"/>
<sequence length="448" mass="47300">MPGRKKKTSRPSGPVHSDSLRADIEAQRVDAQPGDDGFDIADALLASLDARDAASADRQNNAEESEAASTASDGNRQSGDALSVSGGPASHAQAQGRASGTSLSIPSQDTGGSLSPSTKSEASKNPGKRISQDLKAASGRFLDGIRSHIHAGTSAPHGNYANSQGCEGLSSVFHARRNSNAPSPKFQVGALPVDESSIASSASPSLQQSGLGSTGRKPNRAKVRLERRAAASEAARQEAEMELKSNGGKPDEAAIERRGIDELCRALGRVVHEVEPDGHCLYAAVADQLNILRGLVSITHGARHATGGDAEALTYKDTRRAAAKEMRDNPDDFMPFISDSDEKMAGIFNSDTGKAGNDSKDEQDRIYFSYCDAVENTGVWGGQPEILALSRAFRTQIKVVQVGYPTLNVGEGEYGSSAGVTGDSAAYISYHRRMYGLGEHYNSLRKKA</sequence>
<dbReference type="GO" id="GO:0004843">
    <property type="term" value="F:cysteine-type deubiquitinase activity"/>
    <property type="evidence" value="ECO:0007669"/>
    <property type="project" value="TreeGrafter"/>
</dbReference>
<dbReference type="InterPro" id="IPR050704">
    <property type="entry name" value="Peptidase_C85-like"/>
</dbReference>
<dbReference type="Proteomes" id="UP000027361">
    <property type="component" value="Unassembled WGS sequence"/>
</dbReference>
<reference evidence="3 4" key="1">
    <citation type="submission" date="2014-05" db="EMBL/GenBank/DDBJ databases">
        <title>Draft genome sequence of a rare smut relative, Tilletiaria anomala UBC 951.</title>
        <authorList>
            <consortium name="DOE Joint Genome Institute"/>
            <person name="Toome M."/>
            <person name="Kuo A."/>
            <person name="Henrissat B."/>
            <person name="Lipzen A."/>
            <person name="Tritt A."/>
            <person name="Yoshinaga Y."/>
            <person name="Zane M."/>
            <person name="Barry K."/>
            <person name="Grigoriev I.V."/>
            <person name="Spatafora J.W."/>
            <person name="Aimea M.C."/>
        </authorList>
    </citation>
    <scope>NUCLEOTIDE SEQUENCE [LARGE SCALE GENOMIC DNA]</scope>
    <source>
        <strain evidence="3 4">UBC 951</strain>
    </source>
</reference>